<dbReference type="InterPro" id="IPR001387">
    <property type="entry name" value="Cro/C1-type_HTH"/>
</dbReference>
<dbReference type="InterPro" id="IPR041413">
    <property type="entry name" value="MLTR_LBD"/>
</dbReference>
<sequence length="272" mass="29769">MPTTELGDFLRHRRAAVLPSQVGLPDHGDRRVAGLRREEVAQLAGVSVDYYVRLEQGRERNPSAQVAETLAVALRLDDDGRAHLFRLAGLAPTARAAYGKDRVEPALVQLMRAWPATPALVHNRAYDILAANPLGEALFAGFPRNLMLAVFTDPRARDFYTGWPTVAANAVAGFRMQLGKAPGHPRIRAVLAELTERSAEFTELWRRHDARGKSLDVKSFHHPEVGELTLRVQTFSVRGSDGQELVVYSPEPGSPSADAVALLGMLTPSQQA</sequence>
<feature type="domain" description="HTH cro/C1-type" evidence="1">
    <location>
        <begin position="30"/>
        <end position="81"/>
    </location>
</feature>
<dbReference type="AlphaFoldDB" id="A0A4R6JLR0"/>
<dbReference type="Gene3D" id="1.10.260.40">
    <property type="entry name" value="lambda repressor-like DNA-binding domains"/>
    <property type="match status" value="1"/>
</dbReference>
<evidence type="ECO:0000313" key="2">
    <source>
        <dbReference type="EMBL" id="TDO37303.1"/>
    </source>
</evidence>
<dbReference type="RefSeq" id="WP_133871941.1">
    <property type="nucleotide sequence ID" value="NZ_BOMD01000056.1"/>
</dbReference>
<organism evidence="2 3">
    <name type="scientific">Paractinoplanes brasiliensis</name>
    <dbReference type="NCBI Taxonomy" id="52695"/>
    <lineage>
        <taxon>Bacteria</taxon>
        <taxon>Bacillati</taxon>
        <taxon>Actinomycetota</taxon>
        <taxon>Actinomycetes</taxon>
        <taxon>Micromonosporales</taxon>
        <taxon>Micromonosporaceae</taxon>
        <taxon>Paractinoplanes</taxon>
    </lineage>
</organism>
<dbReference type="Pfam" id="PF13560">
    <property type="entry name" value="HTH_31"/>
    <property type="match status" value="1"/>
</dbReference>
<proteinExistence type="predicted"/>
<comment type="caution">
    <text evidence="2">The sequence shown here is derived from an EMBL/GenBank/DDBJ whole genome shotgun (WGS) entry which is preliminary data.</text>
</comment>
<dbReference type="CDD" id="cd00093">
    <property type="entry name" value="HTH_XRE"/>
    <property type="match status" value="1"/>
</dbReference>
<dbReference type="InterPro" id="IPR010982">
    <property type="entry name" value="Lambda_DNA-bd_dom_sf"/>
</dbReference>
<protein>
    <submittedName>
        <fullName evidence="2">Xre family transcriptional regulator</fullName>
    </submittedName>
</protein>
<dbReference type="OrthoDB" id="3806821at2"/>
<dbReference type="PANTHER" id="PTHR35010:SF2">
    <property type="entry name" value="BLL4672 PROTEIN"/>
    <property type="match status" value="1"/>
</dbReference>
<dbReference type="PROSITE" id="PS50943">
    <property type="entry name" value="HTH_CROC1"/>
    <property type="match status" value="1"/>
</dbReference>
<reference evidence="2 3" key="1">
    <citation type="submission" date="2019-03" db="EMBL/GenBank/DDBJ databases">
        <title>Sequencing the genomes of 1000 actinobacteria strains.</title>
        <authorList>
            <person name="Klenk H.-P."/>
        </authorList>
    </citation>
    <scope>NUCLEOTIDE SEQUENCE [LARGE SCALE GENOMIC DNA]</scope>
    <source>
        <strain evidence="2 3">DSM 43805</strain>
    </source>
</reference>
<dbReference type="Gene3D" id="3.30.450.180">
    <property type="match status" value="1"/>
</dbReference>
<gene>
    <name evidence="2" type="ORF">C8E87_0917</name>
</gene>
<accession>A0A4R6JLR0</accession>
<dbReference type="Pfam" id="PF17765">
    <property type="entry name" value="MLTR_LBD"/>
    <property type="match status" value="1"/>
</dbReference>
<dbReference type="SUPFAM" id="SSF47413">
    <property type="entry name" value="lambda repressor-like DNA-binding domains"/>
    <property type="match status" value="1"/>
</dbReference>
<dbReference type="SMART" id="SM00530">
    <property type="entry name" value="HTH_XRE"/>
    <property type="match status" value="1"/>
</dbReference>
<keyword evidence="3" id="KW-1185">Reference proteome</keyword>
<name>A0A4R6JLR0_9ACTN</name>
<dbReference type="Proteomes" id="UP000294901">
    <property type="component" value="Unassembled WGS sequence"/>
</dbReference>
<evidence type="ECO:0000313" key="3">
    <source>
        <dbReference type="Proteomes" id="UP000294901"/>
    </source>
</evidence>
<dbReference type="EMBL" id="SNWR01000001">
    <property type="protein sequence ID" value="TDO37303.1"/>
    <property type="molecule type" value="Genomic_DNA"/>
</dbReference>
<dbReference type="GO" id="GO:0003677">
    <property type="term" value="F:DNA binding"/>
    <property type="evidence" value="ECO:0007669"/>
    <property type="project" value="InterPro"/>
</dbReference>
<evidence type="ECO:0000259" key="1">
    <source>
        <dbReference type="PROSITE" id="PS50943"/>
    </source>
</evidence>
<dbReference type="PANTHER" id="PTHR35010">
    <property type="entry name" value="BLL4672 PROTEIN-RELATED"/>
    <property type="match status" value="1"/>
</dbReference>